<dbReference type="InParanoid" id="A0A259TZY3"/>
<evidence type="ECO:0000256" key="1">
    <source>
        <dbReference type="SAM" id="MobiDB-lite"/>
    </source>
</evidence>
<keyword evidence="4" id="KW-1185">Reference proteome</keyword>
<proteinExistence type="predicted"/>
<dbReference type="OrthoDB" id="9799918at2"/>
<gene>
    <name evidence="3" type="ORF">BSZ36_09145</name>
</gene>
<dbReference type="Pfam" id="PF09376">
    <property type="entry name" value="NurA"/>
    <property type="match status" value="1"/>
</dbReference>
<dbReference type="EMBL" id="MQWB01000001">
    <property type="protein sequence ID" value="OZC03124.1"/>
    <property type="molecule type" value="Genomic_DNA"/>
</dbReference>
<feature type="domain" description="NurA" evidence="2">
    <location>
        <begin position="79"/>
        <end position="345"/>
    </location>
</feature>
<dbReference type="Proteomes" id="UP000216446">
    <property type="component" value="Unassembled WGS sequence"/>
</dbReference>
<dbReference type="InterPro" id="IPR018977">
    <property type="entry name" value="NurA_domain"/>
</dbReference>
<protein>
    <recommendedName>
        <fullName evidence="2">NurA domain-containing protein</fullName>
    </recommendedName>
</protein>
<evidence type="ECO:0000313" key="4">
    <source>
        <dbReference type="Proteomes" id="UP000216446"/>
    </source>
</evidence>
<sequence>MIDFSRLASQLGDFSAYQRQEQNRHAWRLETACACLDECAPDWEPLAERARKAGRGPLRGIPLGQPDVGTAPGSRPATVTVVATDGSQIFPDRHSDPACYLLNVGRIALHYGTLDAPLMRAEPDFRYSRGDLDDLAPDDPATPEASAEVVSALRDEQELDWLHKTAVEERRSGREIVALADGTLIRWMLRGMKNRALETTLLARYVAILDRFQEDGVPLASYISRPGAAEVVNLLRLHRGEEDWATGDDSLHGLLDRHLFERVLEVGERSTTFQSRSEVLSQYGPHQIVAFYLRLKGEVARVEMPAWAANVPGWLDLVHSVLLDQAEKGGGYPIILQEAHERAVVRAEEREMFFRLLAGRLRRDGLAGDASGKSVSKQVPRV</sequence>
<accession>A0A259TZY3</accession>
<dbReference type="AlphaFoldDB" id="A0A259TZY3"/>
<organism evidence="3 4">
    <name type="scientific">Rubricoccus marinus</name>
    <dbReference type="NCBI Taxonomy" id="716817"/>
    <lineage>
        <taxon>Bacteria</taxon>
        <taxon>Pseudomonadati</taxon>
        <taxon>Rhodothermota</taxon>
        <taxon>Rhodothermia</taxon>
        <taxon>Rhodothermales</taxon>
        <taxon>Rubricoccaceae</taxon>
        <taxon>Rubricoccus</taxon>
    </lineage>
</organism>
<evidence type="ECO:0000313" key="3">
    <source>
        <dbReference type="EMBL" id="OZC03124.1"/>
    </source>
</evidence>
<evidence type="ECO:0000259" key="2">
    <source>
        <dbReference type="SMART" id="SM00933"/>
    </source>
</evidence>
<reference evidence="3 4" key="1">
    <citation type="submission" date="2016-11" db="EMBL/GenBank/DDBJ databases">
        <title>Study of marine rhodopsin-containing bacteria.</title>
        <authorList>
            <person name="Yoshizawa S."/>
            <person name="Kumagai Y."/>
            <person name="Kogure K."/>
        </authorList>
    </citation>
    <scope>NUCLEOTIDE SEQUENCE [LARGE SCALE GENOMIC DNA]</scope>
    <source>
        <strain evidence="3 4">SG-29</strain>
    </source>
</reference>
<dbReference type="SMART" id="SM00933">
    <property type="entry name" value="NurA"/>
    <property type="match status" value="1"/>
</dbReference>
<dbReference type="RefSeq" id="WP_094548143.1">
    <property type="nucleotide sequence ID" value="NZ_MQWB01000001.1"/>
</dbReference>
<name>A0A259TZY3_9BACT</name>
<feature type="region of interest" description="Disordered" evidence="1">
    <location>
        <begin position="57"/>
        <end position="76"/>
    </location>
</feature>
<comment type="caution">
    <text evidence="3">The sequence shown here is derived from an EMBL/GenBank/DDBJ whole genome shotgun (WGS) entry which is preliminary data.</text>
</comment>